<dbReference type="RefSeq" id="WP_077457643.1">
    <property type="nucleotide sequence ID" value="NZ_MUEO01000010.1"/>
</dbReference>
<name>A0AB36K8M0_9GAMM</name>
<evidence type="ECO:0000313" key="1">
    <source>
        <dbReference type="EMBL" id="OOE44948.1"/>
    </source>
</evidence>
<comment type="caution">
    <text evidence="1">The sequence shown here is derived from an EMBL/GenBank/DDBJ whole genome shotgun (WGS) entry which is preliminary data.</text>
</comment>
<dbReference type="AlphaFoldDB" id="A0AB36K8M0"/>
<organism evidence="1 2">
    <name type="scientific">Salinivibrio kushneri</name>
    <dbReference type="NCBI Taxonomy" id="1908198"/>
    <lineage>
        <taxon>Bacteria</taxon>
        <taxon>Pseudomonadati</taxon>
        <taxon>Pseudomonadota</taxon>
        <taxon>Gammaproteobacteria</taxon>
        <taxon>Vibrionales</taxon>
        <taxon>Vibrionaceae</taxon>
        <taxon>Salinivibrio</taxon>
    </lineage>
</organism>
<dbReference type="EMBL" id="MUEO01000010">
    <property type="protein sequence ID" value="OOE44948.1"/>
    <property type="molecule type" value="Genomic_DNA"/>
</dbReference>
<evidence type="ECO:0008006" key="3">
    <source>
        <dbReference type="Google" id="ProtNLM"/>
    </source>
</evidence>
<accession>A0AB36K8M0</accession>
<proteinExistence type="predicted"/>
<reference evidence="1 2" key="1">
    <citation type="journal article" date="2017" name="Genome Announc.">
        <title>Draft Genome Sequences of Salinivibrio proteolyticus, Salinivibrio sharmensis, Salinivibrio siamensis, Salinivibrio costicola subsp. alcaliphilus, Salinivibrio costicola subsp. vallismortis, and 29 New Isolates Belonging to the Genus Salinivibrio.</title>
        <authorList>
            <person name="Lopez-Hermoso C."/>
            <person name="de la Haba R.R."/>
            <person name="Sanchez-Porro C."/>
            <person name="Bayliss S.C."/>
            <person name="Feil E.J."/>
            <person name="Ventosa A."/>
        </authorList>
    </citation>
    <scope>NUCLEOTIDE SEQUENCE [LARGE SCALE GENOMIC DNA]</scope>
    <source>
        <strain evidence="1 2">IC202</strain>
    </source>
</reference>
<gene>
    <name evidence="1" type="ORF">BZG09_05675</name>
</gene>
<protein>
    <recommendedName>
        <fullName evidence="3">RiboL-PSP-HEPN domain-containing protein</fullName>
    </recommendedName>
</protein>
<dbReference type="Proteomes" id="UP000188726">
    <property type="component" value="Unassembled WGS sequence"/>
</dbReference>
<sequence length="225" mass="26051">MDIDKIIENRKARESRNNRPFATFMEMYLATEKAQREVAELRASTETQETILKSHVINIVTAVEVYYRDILDAIFKMCAPSSFENKLKKLHDKSYKIDELVAMYAKGIHPLELIASNHSFQNTNNIDKVFTIVTEKPFLKQVRNMKWRIADKPESESEVTHEDITALQDLFEYRHTLIHNPNQSLKAPIKDIEKQINSALGVVMASDLILSQYVNDNIEPEPEKE</sequence>
<evidence type="ECO:0000313" key="2">
    <source>
        <dbReference type="Proteomes" id="UP000188726"/>
    </source>
</evidence>